<organism evidence="1 2">
    <name type="scientific">Penicillium nordicum</name>
    <dbReference type="NCBI Taxonomy" id="229535"/>
    <lineage>
        <taxon>Eukaryota</taxon>
        <taxon>Fungi</taxon>
        <taxon>Dikarya</taxon>
        <taxon>Ascomycota</taxon>
        <taxon>Pezizomycotina</taxon>
        <taxon>Eurotiomycetes</taxon>
        <taxon>Eurotiomycetidae</taxon>
        <taxon>Eurotiales</taxon>
        <taxon>Aspergillaceae</taxon>
        <taxon>Penicillium</taxon>
    </lineage>
</organism>
<accession>A0A0M8NX03</accession>
<gene>
    <name evidence="1" type="ORF">ACN38_g12619</name>
</gene>
<dbReference type="Proteomes" id="UP000037696">
    <property type="component" value="Unassembled WGS sequence"/>
</dbReference>
<sequence length="198" mass="21970">MACHLVVFEAKQDHGVSSSNHGQILAYMAMVQASRKARGQTDSTVWGALIDGQWFYFFRLNNEGQWSCVTYQVRRDGWAAIANIIAFMILRGHETAASPLRSSLSSTSSRPKIPSLNIAAVLDEPIFSTASFLTLRNRPKTWRCLGLGYSTLYEAWKRSKTRLNSGISQAKIKHPGIKFGHATLSAIPRRIGGLPPCF</sequence>
<protein>
    <submittedName>
        <fullName evidence="1">Uncharacterized protein</fullName>
    </submittedName>
</protein>
<dbReference type="STRING" id="229535.A0A0M8NX03"/>
<evidence type="ECO:0000313" key="2">
    <source>
        <dbReference type="Proteomes" id="UP000037696"/>
    </source>
</evidence>
<dbReference type="EMBL" id="LHQQ01000416">
    <property type="protein sequence ID" value="KOS36624.1"/>
    <property type="molecule type" value="Genomic_DNA"/>
</dbReference>
<comment type="caution">
    <text evidence="1">The sequence shown here is derived from an EMBL/GenBank/DDBJ whole genome shotgun (WGS) entry which is preliminary data.</text>
</comment>
<keyword evidence="2" id="KW-1185">Reference proteome</keyword>
<dbReference type="OrthoDB" id="4293895at2759"/>
<name>A0A0M8NX03_9EURO</name>
<reference evidence="1 2" key="1">
    <citation type="submission" date="2015-08" db="EMBL/GenBank/DDBJ databases">
        <title>Genome sequencing of Penicillium nordicum.</title>
        <authorList>
            <person name="Nguyen H.D."/>
            <person name="Seifert K.A."/>
        </authorList>
    </citation>
    <scope>NUCLEOTIDE SEQUENCE [LARGE SCALE GENOMIC DNA]</scope>
    <source>
        <strain evidence="1 2">DAOMC 185683</strain>
    </source>
</reference>
<dbReference type="AlphaFoldDB" id="A0A0M8NX03"/>
<evidence type="ECO:0000313" key="1">
    <source>
        <dbReference type="EMBL" id="KOS36624.1"/>
    </source>
</evidence>
<proteinExistence type="predicted"/>